<feature type="binding site" evidence="2">
    <location>
        <position position="38"/>
    </location>
    <ligand>
        <name>substrate</name>
    </ligand>
</feature>
<feature type="binding site" evidence="2">
    <location>
        <position position="34"/>
    </location>
    <ligand>
        <name>substrate</name>
    </ligand>
</feature>
<dbReference type="AlphaFoldDB" id="A0A7G1HWY2"/>
<accession>A0A7G1HWY2</accession>
<dbReference type="InterPro" id="IPR001441">
    <property type="entry name" value="UPP_synth-like"/>
</dbReference>
<feature type="active site" evidence="2">
    <location>
        <position position="21"/>
    </location>
</feature>
<protein>
    <recommendedName>
        <fullName evidence="2">Isoprenyl transferase</fullName>
        <ecNumber evidence="2">2.5.1.-</ecNumber>
    </recommendedName>
</protein>
<evidence type="ECO:0000256" key="2">
    <source>
        <dbReference type="HAMAP-Rule" id="MF_01139"/>
    </source>
</evidence>
<feature type="active site" description="Proton acceptor" evidence="2">
    <location>
        <position position="69"/>
    </location>
</feature>
<dbReference type="EC" id="2.5.1.-" evidence="2"/>
<comment type="subunit">
    <text evidence="2">Homodimer.</text>
</comment>
<dbReference type="KEGG" id="copr:Cop2CBH44_25590"/>
<dbReference type="CDD" id="cd00475">
    <property type="entry name" value="Cis_IPPS"/>
    <property type="match status" value="1"/>
</dbReference>
<dbReference type="SUPFAM" id="SSF64005">
    <property type="entry name" value="Undecaprenyl diphosphate synthase"/>
    <property type="match status" value="1"/>
</dbReference>
<keyword evidence="2" id="KW-0479">Metal-binding</keyword>
<feature type="binding site" evidence="2">
    <location>
        <begin position="195"/>
        <end position="197"/>
    </location>
    <ligand>
        <name>substrate</name>
    </ligand>
</feature>
<name>A0A7G1HWY2_9BACT</name>
<evidence type="ECO:0000313" key="3">
    <source>
        <dbReference type="EMBL" id="BCI64206.1"/>
    </source>
</evidence>
<dbReference type="FunFam" id="3.40.1180.10:FF:000001">
    <property type="entry name" value="(2E,6E)-farnesyl-diphosphate-specific ditrans,polycis-undecaprenyl-diphosphate synthase"/>
    <property type="match status" value="1"/>
</dbReference>
<comment type="function">
    <text evidence="2">Catalyzes the condensation of isopentenyl diphosphate (IPP) with allylic pyrophosphates generating different type of terpenoids.</text>
</comment>
<dbReference type="Proteomes" id="UP000594042">
    <property type="component" value="Chromosome"/>
</dbReference>
<dbReference type="GO" id="GO:0016094">
    <property type="term" value="P:polyprenol biosynthetic process"/>
    <property type="evidence" value="ECO:0007669"/>
    <property type="project" value="TreeGrafter"/>
</dbReference>
<feature type="binding site" evidence="2">
    <location>
        <position position="189"/>
    </location>
    <ligand>
        <name>substrate</name>
    </ligand>
</feature>
<feature type="binding site" evidence="2">
    <location>
        <position position="70"/>
    </location>
    <ligand>
        <name>substrate</name>
    </ligand>
</feature>
<feature type="binding site" evidence="2">
    <location>
        <position position="208"/>
    </location>
    <ligand>
        <name>Mg(2+)</name>
        <dbReference type="ChEBI" id="CHEBI:18420"/>
    </ligand>
</feature>
<gene>
    <name evidence="3" type="primary">uppS</name>
    <name evidence="3" type="ORF">Cop2CBH44_25590</name>
</gene>
<dbReference type="InterPro" id="IPR036424">
    <property type="entry name" value="UPP_synth-like_sf"/>
</dbReference>
<dbReference type="InterPro" id="IPR018520">
    <property type="entry name" value="UPP_synth-like_CS"/>
</dbReference>
<evidence type="ECO:0000256" key="1">
    <source>
        <dbReference type="ARBA" id="ARBA00022679"/>
    </source>
</evidence>
<organism evidence="3 4">
    <name type="scientific">Coprobacter secundus subsp. similis</name>
    <dbReference type="NCBI Taxonomy" id="2751153"/>
    <lineage>
        <taxon>Bacteria</taxon>
        <taxon>Pseudomonadati</taxon>
        <taxon>Bacteroidota</taxon>
        <taxon>Bacteroidia</taxon>
        <taxon>Bacteroidales</taxon>
        <taxon>Barnesiellaceae</taxon>
        <taxon>Coprobacter</taxon>
    </lineage>
</organism>
<dbReference type="PANTHER" id="PTHR10291:SF0">
    <property type="entry name" value="DEHYDRODOLICHYL DIPHOSPHATE SYNTHASE 2"/>
    <property type="match status" value="1"/>
</dbReference>
<dbReference type="NCBIfam" id="NF011405">
    <property type="entry name" value="PRK14830.1"/>
    <property type="match status" value="1"/>
</dbReference>
<dbReference type="RefSeq" id="WP_021930272.1">
    <property type="nucleotide sequence ID" value="NZ_AP023322.1"/>
</dbReference>
<feature type="binding site" evidence="2">
    <location>
        <begin position="66"/>
        <end position="68"/>
    </location>
    <ligand>
        <name>substrate</name>
    </ligand>
</feature>
<feature type="binding site" evidence="2">
    <location>
        <position position="21"/>
    </location>
    <ligand>
        <name>Mg(2+)</name>
        <dbReference type="ChEBI" id="CHEBI:18420"/>
    </ligand>
</feature>
<dbReference type="NCBIfam" id="TIGR00055">
    <property type="entry name" value="uppS"/>
    <property type="match status" value="1"/>
</dbReference>
<evidence type="ECO:0000313" key="4">
    <source>
        <dbReference type="Proteomes" id="UP000594042"/>
    </source>
</evidence>
<dbReference type="PANTHER" id="PTHR10291">
    <property type="entry name" value="DEHYDRODOLICHYL DIPHOSPHATE SYNTHASE FAMILY MEMBER"/>
    <property type="match status" value="1"/>
</dbReference>
<dbReference type="PROSITE" id="PS01066">
    <property type="entry name" value="UPP_SYNTHASE"/>
    <property type="match status" value="1"/>
</dbReference>
<dbReference type="EMBL" id="AP023322">
    <property type="protein sequence ID" value="BCI64206.1"/>
    <property type="molecule type" value="Genomic_DNA"/>
</dbReference>
<reference evidence="4" key="1">
    <citation type="submission" date="2020-07" db="EMBL/GenBank/DDBJ databases">
        <title>Complete genome sequencing of Coprobacter sp. strain 2CBH44.</title>
        <authorList>
            <person name="Sakamoto M."/>
            <person name="Murakami T."/>
            <person name="Mori H."/>
        </authorList>
    </citation>
    <scope>NUCLEOTIDE SEQUENCE [LARGE SCALE GENOMIC DNA]</scope>
    <source>
        <strain evidence="4">2CBH44</strain>
    </source>
</reference>
<dbReference type="HAMAP" id="MF_01139">
    <property type="entry name" value="ISPT"/>
    <property type="match status" value="1"/>
</dbReference>
<feature type="binding site" evidence="2">
    <location>
        <begin position="22"/>
        <end position="25"/>
    </location>
    <ligand>
        <name>substrate</name>
    </ligand>
</feature>
<dbReference type="Gene3D" id="3.40.1180.10">
    <property type="entry name" value="Decaprenyl diphosphate synthase-like"/>
    <property type="match status" value="1"/>
</dbReference>
<keyword evidence="2" id="KW-0460">Magnesium</keyword>
<keyword evidence="1 2" id="KW-0808">Transferase</keyword>
<feature type="binding site" evidence="2">
    <location>
        <position position="26"/>
    </location>
    <ligand>
        <name>substrate</name>
    </ligand>
</feature>
<sequence length="245" mass="28245">MSFKEQIDRTRLPRHVAIIMDGNGRWAKERNKERTYGHQYGAEAVRMVTEASVEIGIEYLTLYAFSTENWKRPDEEVDALMALMVMSIENETPTLMENNVRLQAIGDLSRMPSDVKAKLDQCIQVTSGNTGLTLVLALSYSTKWEMVEAVKNMAQEVMDGKLNIKDINDNTIDSHLATAMMPDPDLLIRTGGEMRISNFLMWQLAYAELYFTPEYWPDFGKENFYKAICDYQNRERRFGKISEQL</sequence>
<proteinExistence type="inferred from homology"/>
<feature type="binding site" evidence="2">
    <location>
        <position position="72"/>
    </location>
    <ligand>
        <name>substrate</name>
    </ligand>
</feature>
<comment type="similarity">
    <text evidence="2">Belongs to the UPP synthase family.</text>
</comment>
<dbReference type="Pfam" id="PF01255">
    <property type="entry name" value="Prenyltransf"/>
    <property type="match status" value="1"/>
</dbReference>
<keyword evidence="4" id="KW-1185">Reference proteome</keyword>
<dbReference type="GO" id="GO:0045547">
    <property type="term" value="F:ditrans,polycis-polyprenyl diphosphate synthase [(2E,6E)-farnesyl diphosphate specific] activity"/>
    <property type="evidence" value="ECO:0007669"/>
    <property type="project" value="TreeGrafter"/>
</dbReference>
<comment type="cofactor">
    <cofactor evidence="2">
        <name>Mg(2+)</name>
        <dbReference type="ChEBI" id="CHEBI:18420"/>
    </cofactor>
    <text evidence="2">Binds 2 magnesium ions per subunit.</text>
</comment>
<dbReference type="GO" id="GO:0000287">
    <property type="term" value="F:magnesium ion binding"/>
    <property type="evidence" value="ECO:0007669"/>
    <property type="project" value="UniProtKB-UniRule"/>
</dbReference>